<dbReference type="Proteomes" id="UP000183769">
    <property type="component" value="Unassembled WGS sequence"/>
</dbReference>
<dbReference type="AlphaFoldDB" id="A0A1I5Q2A7"/>
<dbReference type="InterPro" id="IPR036390">
    <property type="entry name" value="WH_DNA-bd_sf"/>
</dbReference>
<dbReference type="InterPro" id="IPR055775">
    <property type="entry name" value="DUF7351"/>
</dbReference>
<name>A0A1I5Q2A7_9EURY</name>
<dbReference type="OrthoDB" id="8482at2157"/>
<dbReference type="Gene3D" id="1.10.10.10">
    <property type="entry name" value="Winged helix-like DNA-binding domain superfamily/Winged helix DNA-binding domain"/>
    <property type="match status" value="1"/>
</dbReference>
<gene>
    <name evidence="3" type="ORF">SAMN05216277_103214</name>
</gene>
<evidence type="ECO:0000259" key="2">
    <source>
        <dbReference type="Pfam" id="PF24042"/>
    </source>
</evidence>
<dbReference type="Pfam" id="PF24042">
    <property type="entry name" value="DUF7351"/>
    <property type="match status" value="1"/>
</dbReference>
<dbReference type="InterPro" id="IPR055771">
    <property type="entry name" value="DUF7347"/>
</dbReference>
<evidence type="ECO:0000313" key="4">
    <source>
        <dbReference type="Proteomes" id="UP000183769"/>
    </source>
</evidence>
<dbReference type="CDD" id="cd00090">
    <property type="entry name" value="HTH_ARSR"/>
    <property type="match status" value="1"/>
</dbReference>
<sequence>MDDPEIVEAVDADAAFGVLSDETRIEILRALWRADGREATFSELREAVGMRDSGQFNYHLGTFDGQFVAETDDGYRLTTAGAQLVGALLGGAYTKTLDVGAIDVDDRCPRCGSPLQFTYEEGAATIACSDCPHVSHFWVPPGALAGYDVDELPRVAARYGRQFVRSSRDGFCPLCDGRVRATVLPVADTIDADGATDEVPDWVAQVPTCRFDCDRCGEGIVVDLGTALAEHPAVVSFHYERGVDVPQVPIWRFAALDPDRAQFDRRDPVRASVTYEVDGDELTVTVDESLSVVGTAVA</sequence>
<dbReference type="RefSeq" id="WP_074876565.1">
    <property type="nucleotide sequence ID" value="NZ_FOXI01000003.1"/>
</dbReference>
<dbReference type="EMBL" id="FOXI01000003">
    <property type="protein sequence ID" value="SFP40150.1"/>
    <property type="molecule type" value="Genomic_DNA"/>
</dbReference>
<dbReference type="InterPro" id="IPR036388">
    <property type="entry name" value="WH-like_DNA-bd_sf"/>
</dbReference>
<feature type="domain" description="DUF7347" evidence="1">
    <location>
        <begin position="13"/>
        <end position="87"/>
    </location>
</feature>
<keyword evidence="4" id="KW-1185">Reference proteome</keyword>
<dbReference type="Pfam" id="PF24038">
    <property type="entry name" value="DUF7347"/>
    <property type="match status" value="1"/>
</dbReference>
<feature type="domain" description="DUF7351" evidence="2">
    <location>
        <begin position="105"/>
        <end position="292"/>
    </location>
</feature>
<protein>
    <submittedName>
        <fullName evidence="3">Helix-turn-helix domain-containing protein</fullName>
    </submittedName>
</protein>
<evidence type="ECO:0000313" key="3">
    <source>
        <dbReference type="EMBL" id="SFP40150.1"/>
    </source>
</evidence>
<evidence type="ECO:0000259" key="1">
    <source>
        <dbReference type="Pfam" id="PF24038"/>
    </source>
</evidence>
<proteinExistence type="predicted"/>
<reference evidence="4" key="1">
    <citation type="submission" date="2016-10" db="EMBL/GenBank/DDBJ databases">
        <authorList>
            <person name="Varghese N."/>
            <person name="Submissions S."/>
        </authorList>
    </citation>
    <scope>NUCLEOTIDE SEQUENCE [LARGE SCALE GENOMIC DNA]</scope>
    <source>
        <strain evidence="4">CGMCC 1.10329</strain>
    </source>
</reference>
<organism evidence="3 4">
    <name type="scientific">Halolamina pelagica</name>
    <dbReference type="NCBI Taxonomy" id="699431"/>
    <lineage>
        <taxon>Archaea</taxon>
        <taxon>Methanobacteriati</taxon>
        <taxon>Methanobacteriota</taxon>
        <taxon>Stenosarchaea group</taxon>
        <taxon>Halobacteria</taxon>
        <taxon>Halobacteriales</taxon>
        <taxon>Haloferacaceae</taxon>
    </lineage>
</organism>
<dbReference type="SUPFAM" id="SSF46785">
    <property type="entry name" value="Winged helix' DNA-binding domain"/>
    <property type="match status" value="1"/>
</dbReference>
<dbReference type="InterPro" id="IPR011991">
    <property type="entry name" value="ArsR-like_HTH"/>
</dbReference>
<accession>A0A1I5Q2A7</accession>